<sequence length="190" mass="21561">MPQPDHIIRLDLPEKPEIGEDMEKYFQVCDEKIGFVPNVLRAYGMKPNKLRAFSKLYNEVMLAESGLSKLEREMIAVVVSCANHCYYCLVAHGQAVRALSGDPQLGEMLAMNYRVADLSPRQRAMCDAAWTLTKAPMDFAEADRQGLRDVGFSDEDIFDIVDTVGFYNYTNRVAHATEMMPNPQYHGMDR</sequence>
<dbReference type="InterPro" id="IPR010195">
    <property type="entry name" value="Uncharacterised_peroxidase-rel"/>
</dbReference>
<evidence type="ECO:0000313" key="3">
    <source>
        <dbReference type="Proteomes" id="UP000009881"/>
    </source>
</evidence>
<comment type="caution">
    <text evidence="2">The sequence shown here is derived from an EMBL/GenBank/DDBJ whole genome shotgun (WGS) entry which is preliminary data.</text>
</comment>
<dbReference type="InterPro" id="IPR029032">
    <property type="entry name" value="AhpD-like"/>
</dbReference>
<dbReference type="Gene3D" id="1.20.1290.10">
    <property type="entry name" value="AhpD-like"/>
    <property type="match status" value="1"/>
</dbReference>
<gene>
    <name evidence="2" type="ORF">C882_4284</name>
</gene>
<reference evidence="2 3" key="1">
    <citation type="journal article" date="2013" name="Genome Announc.">
        <title>Draft Genome Sequence of an Alphaproteobacterium, Caenispirillum salinarum AK4(T), Isolated from a Solar Saltern.</title>
        <authorList>
            <person name="Khatri I."/>
            <person name="Singh A."/>
            <person name="Korpole S."/>
            <person name="Pinnaka A.K."/>
            <person name="Subramanian S."/>
        </authorList>
    </citation>
    <scope>NUCLEOTIDE SEQUENCE [LARGE SCALE GENOMIC DNA]</scope>
    <source>
        <strain evidence="2 3">AK4</strain>
    </source>
</reference>
<proteinExistence type="predicted"/>
<dbReference type="SUPFAM" id="SSF69118">
    <property type="entry name" value="AhpD-like"/>
    <property type="match status" value="1"/>
</dbReference>
<evidence type="ECO:0000259" key="1">
    <source>
        <dbReference type="Pfam" id="PF02627"/>
    </source>
</evidence>
<dbReference type="RefSeq" id="WP_009540392.1">
    <property type="nucleotide sequence ID" value="NZ_ANHY01000007.1"/>
</dbReference>
<dbReference type="PANTHER" id="PTHR35446">
    <property type="entry name" value="SI:CH211-175M2.5"/>
    <property type="match status" value="1"/>
</dbReference>
<dbReference type="STRING" id="1238182.C882_4284"/>
<dbReference type="AlphaFoldDB" id="K9H073"/>
<feature type="domain" description="Carboxymuconolactone decarboxylase-like" evidence="1">
    <location>
        <begin position="50"/>
        <end position="104"/>
    </location>
</feature>
<name>K9H073_9PROT</name>
<dbReference type="Gene3D" id="1.20.5.810">
    <property type="entry name" value="AhpD-like"/>
    <property type="match status" value="1"/>
</dbReference>
<dbReference type="PANTHER" id="PTHR35446:SF2">
    <property type="entry name" value="CARBOXYMUCONOLACTONE DECARBOXYLASE-LIKE DOMAIN-CONTAINING PROTEIN"/>
    <property type="match status" value="1"/>
</dbReference>
<keyword evidence="3" id="KW-1185">Reference proteome</keyword>
<dbReference type="GO" id="GO:0051920">
    <property type="term" value="F:peroxiredoxin activity"/>
    <property type="evidence" value="ECO:0007669"/>
    <property type="project" value="InterPro"/>
</dbReference>
<dbReference type="NCBIfam" id="TIGR01926">
    <property type="entry name" value="peroxid_rel"/>
    <property type="match status" value="1"/>
</dbReference>
<dbReference type="Pfam" id="PF02627">
    <property type="entry name" value="CMD"/>
    <property type="match status" value="1"/>
</dbReference>
<dbReference type="InterPro" id="IPR003779">
    <property type="entry name" value="CMD-like"/>
</dbReference>
<organism evidence="2 3">
    <name type="scientific">Caenispirillum salinarum AK4</name>
    <dbReference type="NCBI Taxonomy" id="1238182"/>
    <lineage>
        <taxon>Bacteria</taxon>
        <taxon>Pseudomonadati</taxon>
        <taxon>Pseudomonadota</taxon>
        <taxon>Alphaproteobacteria</taxon>
        <taxon>Rhodospirillales</taxon>
        <taxon>Novispirillaceae</taxon>
        <taxon>Caenispirillum</taxon>
    </lineage>
</organism>
<dbReference type="InterPro" id="IPR004675">
    <property type="entry name" value="AhpD_core"/>
</dbReference>
<protein>
    <recommendedName>
        <fullName evidence="1">Carboxymuconolactone decarboxylase-like domain-containing protein</fullName>
    </recommendedName>
</protein>
<dbReference type="EMBL" id="ANHY01000007">
    <property type="protein sequence ID" value="EKV30947.1"/>
    <property type="molecule type" value="Genomic_DNA"/>
</dbReference>
<dbReference type="PATRIC" id="fig|1238182.3.peg.1946"/>
<dbReference type="NCBIfam" id="TIGR00778">
    <property type="entry name" value="ahpD_dom"/>
    <property type="match status" value="1"/>
</dbReference>
<dbReference type="Proteomes" id="UP000009881">
    <property type="component" value="Unassembled WGS sequence"/>
</dbReference>
<dbReference type="OrthoDB" id="9810664at2"/>
<dbReference type="eggNOG" id="COG2128">
    <property type="taxonomic scope" value="Bacteria"/>
</dbReference>
<accession>K9H073</accession>
<evidence type="ECO:0000313" key="2">
    <source>
        <dbReference type="EMBL" id="EKV30947.1"/>
    </source>
</evidence>